<dbReference type="Proteomes" id="UP000275048">
    <property type="component" value="Unassembled WGS sequence"/>
</dbReference>
<feature type="transmembrane region" description="Helical" evidence="2">
    <location>
        <begin position="189"/>
        <end position="209"/>
    </location>
</feature>
<proteinExistence type="predicted"/>
<keyword evidence="2" id="KW-0472">Membrane</keyword>
<comment type="caution">
    <text evidence="3">The sequence shown here is derived from an EMBL/GenBank/DDBJ whole genome shotgun (WGS) entry which is preliminary data.</text>
</comment>
<evidence type="ECO:0000313" key="3">
    <source>
        <dbReference type="EMBL" id="RNB51261.1"/>
    </source>
</evidence>
<feature type="transmembrane region" description="Helical" evidence="2">
    <location>
        <begin position="64"/>
        <end position="87"/>
    </location>
</feature>
<dbReference type="OrthoDB" id="3473322at2"/>
<evidence type="ECO:0000256" key="2">
    <source>
        <dbReference type="SAM" id="Phobius"/>
    </source>
</evidence>
<name>A0A3M8AJ92_9MICO</name>
<gene>
    <name evidence="3" type="ORF">EDM22_04295</name>
</gene>
<feature type="transmembrane region" description="Helical" evidence="2">
    <location>
        <begin position="99"/>
        <end position="123"/>
    </location>
</feature>
<keyword evidence="2" id="KW-1133">Transmembrane helix</keyword>
<keyword evidence="4" id="KW-1185">Reference proteome</keyword>
<feature type="region of interest" description="Disordered" evidence="1">
    <location>
        <begin position="1"/>
        <end position="29"/>
    </location>
</feature>
<accession>A0A3M8AJ92</accession>
<evidence type="ECO:0000256" key="1">
    <source>
        <dbReference type="SAM" id="MobiDB-lite"/>
    </source>
</evidence>
<feature type="compositionally biased region" description="Low complexity" evidence="1">
    <location>
        <begin position="1"/>
        <end position="16"/>
    </location>
</feature>
<dbReference type="EMBL" id="RHHB01000004">
    <property type="protein sequence ID" value="RNB51261.1"/>
    <property type="molecule type" value="Genomic_DNA"/>
</dbReference>
<protein>
    <submittedName>
        <fullName evidence="3">Uncharacterized protein</fullName>
    </submittedName>
</protein>
<reference evidence="3 4" key="1">
    <citation type="submission" date="2018-10" db="EMBL/GenBank/DDBJ databases">
        <title>Isolation, diversity and antibacterial activity of antinobacteria from the wheat rhizosphere soil.</title>
        <authorList>
            <person name="Sun T."/>
        </authorList>
    </citation>
    <scope>NUCLEOTIDE SEQUENCE [LARGE SCALE GENOMIC DNA]</scope>
    <source>
        <strain evidence="3 4">SJ-23</strain>
    </source>
</reference>
<sequence length="219" mass="23081">MTAASTTATTDSTHSTPAPKPAPRLAPQPRVTTKGVRLAGIGLAVGSLVWASTLALFGPQSESAFGTMMGDLGGLLFQLGLFGLLAVQERTFATGPKRFWKVAFVVERVLLALAAAWSLLHAFWPSLAILPILDLFWPLSMVGMFVIGMAILVKGRWTGALRIWPAIAESWAVVCVPALAIFGPAVGSWLPATHLLVGYVTLGILLALLPERTGAARVG</sequence>
<evidence type="ECO:0000313" key="4">
    <source>
        <dbReference type="Proteomes" id="UP000275048"/>
    </source>
</evidence>
<feature type="transmembrane region" description="Helical" evidence="2">
    <location>
        <begin position="160"/>
        <end position="183"/>
    </location>
</feature>
<feature type="transmembrane region" description="Helical" evidence="2">
    <location>
        <begin position="38"/>
        <end position="58"/>
    </location>
</feature>
<dbReference type="AlphaFoldDB" id="A0A3M8AJ92"/>
<keyword evidence="2" id="KW-0812">Transmembrane</keyword>
<organism evidence="3 4">
    <name type="scientific">Agromyces tardus</name>
    <dbReference type="NCBI Taxonomy" id="2583849"/>
    <lineage>
        <taxon>Bacteria</taxon>
        <taxon>Bacillati</taxon>
        <taxon>Actinomycetota</taxon>
        <taxon>Actinomycetes</taxon>
        <taxon>Micrococcales</taxon>
        <taxon>Microbacteriaceae</taxon>
        <taxon>Agromyces</taxon>
    </lineage>
</organism>
<dbReference type="RefSeq" id="WP_122935829.1">
    <property type="nucleotide sequence ID" value="NZ_JBHSNT010000060.1"/>
</dbReference>
<feature type="transmembrane region" description="Helical" evidence="2">
    <location>
        <begin position="135"/>
        <end position="153"/>
    </location>
</feature>